<evidence type="ECO:0000313" key="5">
    <source>
        <dbReference type="Proteomes" id="UP000000485"/>
    </source>
</evidence>
<dbReference type="HOGENOM" id="CLU_399489_0_0_11"/>
<feature type="compositionally biased region" description="Acidic residues" evidence="2">
    <location>
        <begin position="693"/>
        <end position="712"/>
    </location>
</feature>
<proteinExistence type="inferred from homology"/>
<dbReference type="KEGG" id="cga:Celgi_0164"/>
<evidence type="ECO:0000313" key="4">
    <source>
        <dbReference type="EMBL" id="AEI10692.1"/>
    </source>
</evidence>
<dbReference type="CDD" id="cd06974">
    <property type="entry name" value="TerD_like"/>
    <property type="match status" value="1"/>
</dbReference>
<evidence type="ECO:0000259" key="3">
    <source>
        <dbReference type="Pfam" id="PF02342"/>
    </source>
</evidence>
<dbReference type="PANTHER" id="PTHR32097">
    <property type="entry name" value="CAMP-BINDING PROTEIN 1-RELATED"/>
    <property type="match status" value="1"/>
</dbReference>
<feature type="domain" description="TerD" evidence="3">
    <location>
        <begin position="7"/>
        <end position="176"/>
    </location>
</feature>
<keyword evidence="5" id="KW-1185">Reference proteome</keyword>
<protein>
    <submittedName>
        <fullName evidence="4">Stress protein</fullName>
    </submittedName>
</protein>
<dbReference type="STRING" id="593907.Celgi_0164"/>
<dbReference type="InterPro" id="IPR003325">
    <property type="entry name" value="TerD"/>
</dbReference>
<dbReference type="AlphaFoldDB" id="F8A2X5"/>
<evidence type="ECO:0000256" key="1">
    <source>
        <dbReference type="ARBA" id="ARBA00008775"/>
    </source>
</evidence>
<name>F8A2X5_CELGA</name>
<dbReference type="PANTHER" id="PTHR32097:SF4">
    <property type="entry name" value="GENERAL STRESS PROTEIN 16U"/>
    <property type="match status" value="1"/>
</dbReference>
<dbReference type="InterPro" id="IPR051324">
    <property type="entry name" value="Stress/Tellurium_Resist"/>
</dbReference>
<organism evidence="4 5">
    <name type="scientific">Cellulomonas gilvus (strain ATCC 13127 / NRRL B-14078)</name>
    <name type="common">Cellvibrio gilvus</name>
    <dbReference type="NCBI Taxonomy" id="593907"/>
    <lineage>
        <taxon>Bacteria</taxon>
        <taxon>Bacillati</taxon>
        <taxon>Actinomycetota</taxon>
        <taxon>Actinomycetes</taxon>
        <taxon>Micrococcales</taxon>
        <taxon>Cellulomonadaceae</taxon>
        <taxon>Cellulomonas</taxon>
    </lineage>
</organism>
<dbReference type="eggNOG" id="COG2310">
    <property type="taxonomic scope" value="Bacteria"/>
</dbReference>
<evidence type="ECO:0000256" key="2">
    <source>
        <dbReference type="SAM" id="MobiDB-lite"/>
    </source>
</evidence>
<dbReference type="Pfam" id="PF02342">
    <property type="entry name" value="TerD"/>
    <property type="match status" value="1"/>
</dbReference>
<gene>
    <name evidence="4" type="ordered locus">Celgi_0164</name>
</gene>
<comment type="similarity">
    <text evidence="1">Belongs to the CAPAB/TerDEXZ family.</text>
</comment>
<dbReference type="Gene3D" id="2.60.60.30">
    <property type="entry name" value="sav2460 like domains"/>
    <property type="match status" value="1"/>
</dbReference>
<feature type="region of interest" description="Disordered" evidence="2">
    <location>
        <begin position="687"/>
        <end position="712"/>
    </location>
</feature>
<sequence length="712" mass="76232">MPRMDEIVLRKGANCEVPSEVESLQVVVAWDEPDGEVDVDAAALLLAGDRRVRSDAEFVFFNQPASPDGSVRLVGRSSTESGSHELVRIDLVRIDPEVDCVAVTASLGDGDFGSLAGLRLRILDAGGEPLARYDIDDADAETAFVFCEVYRRGPGWKVRAVGQGWDSGLAGLASDFGVTVDDGVDSDVPPVDDAPLGEEADGAVVQVDAAEAEPSLVEPVDGVPDESLDPDGVAQVIEFPATPTGRVRPTRPRPGVRTSKRAAVVVRPPRLKLAGAETWQPSRLFSISGVGTAEEQEKRATSALLATVMAVPAFGRALSARFGAPAGPVETFLEVPFGLGESTVYPDGVLRVARGGKLWTAVLEVKTGSGQLLREQVERYLDVARQEGYDTVVTLSNEIAAHPGEHPVLVDKRKLRRATLTHISWAEVLHEAKFTLHHRGVGDPLQAWILHEFIRYIEHPRSGAATFEDMGPSWVPVREAIHAGTLRGSDKKVPAVAAAWVRLVRHLCLRLSSDLGVNVVPSVARKLAGDPAAHVQSIVTRLASEGALEAVIKVPLAAGPLTVTADLRTSQVRTSVAVRAPQEGNGQRRIAWLLRQLKDAPDALLVEAVFAARTETACEQLKDVRDNPTMLLPDRGVEISAFRLSLASAMGTKRSGQRGAFVPSVTSAVEAFYSSVVQPLKAWQPAAPKLSEDVESEAIETQESEVSDEAIS</sequence>
<accession>F8A2X5</accession>
<reference evidence="5" key="1">
    <citation type="submission" date="2011-04" db="EMBL/GenBank/DDBJ databases">
        <title>Complete sequence of Cellvibrio gilvus ATCC 13127.</title>
        <authorList>
            <person name="Lucas S."/>
            <person name="Han J."/>
            <person name="Lapidus A."/>
            <person name="Cheng J.-F."/>
            <person name="Goodwin L."/>
            <person name="Pitluck S."/>
            <person name="Peters L."/>
            <person name="Munk A."/>
            <person name="Detter J.C."/>
            <person name="Han C."/>
            <person name="Tapia R."/>
            <person name="Land M."/>
            <person name="Hauser L."/>
            <person name="Kyrpides N."/>
            <person name="Ivanova N."/>
            <person name="Ovchinnikova G."/>
            <person name="Pagani I."/>
            <person name="Mead D."/>
            <person name="Brumm P."/>
            <person name="Woyke T."/>
        </authorList>
    </citation>
    <scope>NUCLEOTIDE SEQUENCE [LARGE SCALE GENOMIC DNA]</scope>
    <source>
        <strain evidence="5">ATCC 13127 / NRRL B-14078</strain>
    </source>
</reference>
<dbReference type="Proteomes" id="UP000000485">
    <property type="component" value="Chromosome"/>
</dbReference>
<dbReference type="EMBL" id="CP002665">
    <property type="protein sequence ID" value="AEI10692.1"/>
    <property type="molecule type" value="Genomic_DNA"/>
</dbReference>